<feature type="compositionally biased region" description="Polar residues" evidence="1">
    <location>
        <begin position="660"/>
        <end position="675"/>
    </location>
</feature>
<dbReference type="PANTHER" id="PTHR47331:SF2">
    <property type="match status" value="1"/>
</dbReference>
<feature type="region of interest" description="Disordered" evidence="1">
    <location>
        <begin position="154"/>
        <end position="198"/>
    </location>
</feature>
<keyword evidence="4" id="KW-1185">Reference proteome</keyword>
<feature type="region of interest" description="Disordered" evidence="1">
    <location>
        <begin position="646"/>
        <end position="682"/>
    </location>
</feature>
<evidence type="ECO:0000259" key="2">
    <source>
        <dbReference type="Pfam" id="PF18701"/>
    </source>
</evidence>
<feature type="domain" description="DUF5641" evidence="2">
    <location>
        <begin position="1140"/>
        <end position="1238"/>
    </location>
</feature>
<dbReference type="PANTHER" id="PTHR47331">
    <property type="entry name" value="PHD-TYPE DOMAIN-CONTAINING PROTEIN"/>
    <property type="match status" value="1"/>
</dbReference>
<feature type="region of interest" description="Disordered" evidence="1">
    <location>
        <begin position="474"/>
        <end position="509"/>
    </location>
</feature>
<feature type="compositionally biased region" description="Polar residues" evidence="1">
    <location>
        <begin position="154"/>
        <end position="177"/>
    </location>
</feature>
<feature type="region of interest" description="Disordered" evidence="1">
    <location>
        <begin position="118"/>
        <end position="142"/>
    </location>
</feature>
<reference evidence="3" key="1">
    <citation type="submission" date="2020-04" db="EMBL/GenBank/DDBJ databases">
        <authorList>
            <person name="Alioto T."/>
            <person name="Alioto T."/>
            <person name="Gomez Garrido J."/>
        </authorList>
    </citation>
    <scope>NUCLEOTIDE SEQUENCE</scope>
    <source>
        <strain evidence="3">A484AB</strain>
    </source>
</reference>
<dbReference type="OrthoDB" id="5985905at2759"/>
<organism evidence="3 4">
    <name type="scientific">Paramuricea clavata</name>
    <name type="common">Red gorgonian</name>
    <name type="synonym">Violescent sea-whip</name>
    <dbReference type="NCBI Taxonomy" id="317549"/>
    <lineage>
        <taxon>Eukaryota</taxon>
        <taxon>Metazoa</taxon>
        <taxon>Cnidaria</taxon>
        <taxon>Anthozoa</taxon>
        <taxon>Octocorallia</taxon>
        <taxon>Malacalcyonacea</taxon>
        <taxon>Plexauridae</taxon>
        <taxon>Paramuricea</taxon>
    </lineage>
</organism>
<dbReference type="EMBL" id="CACRXK020000669">
    <property type="protein sequence ID" value="CAB3983877.1"/>
    <property type="molecule type" value="Genomic_DNA"/>
</dbReference>
<evidence type="ECO:0000256" key="1">
    <source>
        <dbReference type="SAM" id="MobiDB-lite"/>
    </source>
</evidence>
<feature type="compositionally biased region" description="Polar residues" evidence="1">
    <location>
        <begin position="493"/>
        <end position="505"/>
    </location>
</feature>
<dbReference type="SUPFAM" id="SSF53098">
    <property type="entry name" value="Ribonuclease H-like"/>
    <property type="match status" value="1"/>
</dbReference>
<gene>
    <name evidence="3" type="ORF">PACLA_8A021639</name>
</gene>
<dbReference type="Proteomes" id="UP001152795">
    <property type="component" value="Unassembled WGS sequence"/>
</dbReference>
<proteinExistence type="predicted"/>
<dbReference type="Pfam" id="PF03564">
    <property type="entry name" value="DUF1759"/>
    <property type="match status" value="1"/>
</dbReference>
<accession>A0A7D9HGJ5</accession>
<evidence type="ECO:0000313" key="4">
    <source>
        <dbReference type="Proteomes" id="UP001152795"/>
    </source>
</evidence>
<dbReference type="InterPro" id="IPR040676">
    <property type="entry name" value="DUF5641"/>
</dbReference>
<dbReference type="InterPro" id="IPR005312">
    <property type="entry name" value="DUF1759"/>
</dbReference>
<protein>
    <submittedName>
        <fullName evidence="3">Tetratricopeptide repeat 28</fullName>
    </submittedName>
</protein>
<dbReference type="Pfam" id="PF18701">
    <property type="entry name" value="DUF5641"/>
    <property type="match status" value="1"/>
</dbReference>
<dbReference type="GO" id="GO:0003676">
    <property type="term" value="F:nucleic acid binding"/>
    <property type="evidence" value="ECO:0007669"/>
    <property type="project" value="InterPro"/>
</dbReference>
<name>A0A7D9HGJ5_PARCT</name>
<dbReference type="Gene3D" id="3.30.420.10">
    <property type="entry name" value="Ribonuclease H-like superfamily/Ribonuclease H"/>
    <property type="match status" value="2"/>
</dbReference>
<evidence type="ECO:0000313" key="3">
    <source>
        <dbReference type="EMBL" id="CAB3983877.1"/>
    </source>
</evidence>
<dbReference type="InterPro" id="IPR036397">
    <property type="entry name" value="RNaseH_sf"/>
</dbReference>
<sequence length="1291" mass="144280">MSTDLSRKKKLRGAHRASATRLQKTVSEVLVSFDPNNLEEIVPKLNQLKTSMKEKLETLKVLGEEILELVDEANIEEEIEQCDICREGLQLALENVERALNTSSMSSLAVLSSVTVNTTSNTPPVPSQASTSPQGSSASTASTSLLQNQYSSQLDTSNENGMPNLGQPSMSTVNQPQPVEHPTIPPASPDNPGGHPAVQPINHVAQVKLPKLILKRFSGDPSQWNPFWDTFEASIHNNPSLAPIDKFNYLKSFMDGAAAESIAGLSLTTNANYEEAIVILKSRFGNKQQIINRHMAILLNLPSVNSENNLKGLRQLHDTVQSHIRSLKSMGVAPESYGSLLSSMLISKLPTNLQLVVSRVVKENEWNLDKLLNTLQQELEARERIKVPATNKDFKKYHGSASALMAGNNPSCTYCRGPYPSKDCTTVTSPAARQDILRKTGRCFVCLRKDHISPSCKSTTRCYSCKGRHHVSICKGTKPPPPPPRDPPEEHGQSGSNKSKESPSFGTHPDATVCHTTSSNCVLLQTARANLYNPDNPNGPKVKARLILDGGSQCSETNAQVIDVVNLGIETAYGANIEMLAFNVPLICQPLKNQFVSNASKTYPHLANLHLADYSSGQHDAKITTNSKELQERICQTNQLVTVNNASDGSNMARADRNKSQQLVQEEQPSYTGSTLGPPLPASDDKQKILGILWDSYEDNLIIDIKDVEDLAQIVQAAKRNMITSSTLWWSGPKWLSATEIPAKENIDNDVVPEECRIEMKVKDQRALDKETLSTMIVHGSKDSISNVINCKDYSSLGRLLRVTAVVLKFIKLLKSRVKQEDPPTNSEVTSTDIELARVLWIKGLQEEMKLNEKFKSWNRDLGLFTDENGTVRCKGRLSNSNLPYSAKYPILLDTAHYLTTLIVRDCQERVMHGGVKATLTELRSKFWLVRGRNFVRKLLFNCVTCKKQDGRACKALNSPPLPEFRVKEASPFTYVGLDYVGPLYVKSTNDLDEKASIYLITCCVSRAVHLEVVPNITSQAFLRSFRRFTSRPTNAVVVKAPWWGGFFERLVGSLKRCLKKTIGKARLSYDELVTAVTEAESILNSRPLSYVSSEDVEEPLTPAHLLSGRRILSLSDRHQENPEDEDFQVDLSTNDLNKRVRYLNDIIEHFWRRWRNEYLVELRNAHKSPKKTVEKSSVEVGDIVLVHDENHPRSFWRIGRIKELVNSTADGKSRGAVVQIMSKKGKVTTLRRPLQLLYPMEINCKLAKEEVQLEQENRAQESTESERPRRRAAIEGELLIRHWIKDMKQV</sequence>
<comment type="caution">
    <text evidence="3">The sequence shown here is derived from an EMBL/GenBank/DDBJ whole genome shotgun (WGS) entry which is preliminary data.</text>
</comment>
<dbReference type="InterPro" id="IPR012337">
    <property type="entry name" value="RNaseH-like_sf"/>
</dbReference>